<dbReference type="Gene3D" id="3.40.50.1980">
    <property type="entry name" value="Nitrogenase molybdenum iron protein domain"/>
    <property type="match status" value="2"/>
</dbReference>
<gene>
    <name evidence="3" type="ORF">HNR07_001827</name>
</gene>
<evidence type="ECO:0000313" key="4">
    <source>
        <dbReference type="Proteomes" id="UP000579647"/>
    </source>
</evidence>
<reference evidence="3 4" key="1">
    <citation type="submission" date="2020-08" db="EMBL/GenBank/DDBJ databases">
        <title>Sequencing the genomes of 1000 actinobacteria strains.</title>
        <authorList>
            <person name="Klenk H.-P."/>
        </authorList>
    </citation>
    <scope>NUCLEOTIDE SEQUENCE [LARGE SCALE GENOMIC DNA]</scope>
    <source>
        <strain evidence="3 4">DSM 44598</strain>
    </source>
</reference>
<evidence type="ECO:0000313" key="3">
    <source>
        <dbReference type="EMBL" id="MBB5490690.1"/>
    </source>
</evidence>
<evidence type="ECO:0000256" key="1">
    <source>
        <dbReference type="ARBA" id="ARBA00008814"/>
    </source>
</evidence>
<protein>
    <submittedName>
        <fullName evidence="3">Iron complex transport system substrate-binding protein</fullName>
    </submittedName>
</protein>
<dbReference type="PANTHER" id="PTHR30535:SF7">
    <property type="entry name" value="IRON(III) DICITRATE-BINDING PROTEIN"/>
    <property type="match status" value="1"/>
</dbReference>
<evidence type="ECO:0000259" key="2">
    <source>
        <dbReference type="PROSITE" id="PS50983"/>
    </source>
</evidence>
<accession>A0A840W1H8</accession>
<dbReference type="InterPro" id="IPR050902">
    <property type="entry name" value="ABC_Transporter_SBP"/>
</dbReference>
<comment type="similarity">
    <text evidence="1">Belongs to the bacterial solute-binding protein 8 family.</text>
</comment>
<keyword evidence="4" id="KW-1185">Reference proteome</keyword>
<organism evidence="3 4">
    <name type="scientific">Nocardiopsis metallicus</name>
    <dbReference type="NCBI Taxonomy" id="179819"/>
    <lineage>
        <taxon>Bacteria</taxon>
        <taxon>Bacillati</taxon>
        <taxon>Actinomycetota</taxon>
        <taxon>Actinomycetes</taxon>
        <taxon>Streptosporangiales</taxon>
        <taxon>Nocardiopsidaceae</taxon>
        <taxon>Nocardiopsis</taxon>
    </lineage>
</organism>
<comment type="caution">
    <text evidence="3">The sequence shown here is derived from an EMBL/GenBank/DDBJ whole genome shotgun (WGS) entry which is preliminary data.</text>
</comment>
<dbReference type="SUPFAM" id="SSF53807">
    <property type="entry name" value="Helical backbone' metal receptor"/>
    <property type="match status" value="1"/>
</dbReference>
<dbReference type="AlphaFoldDB" id="A0A840W1H8"/>
<dbReference type="EMBL" id="JACHDO010000001">
    <property type="protein sequence ID" value="MBB5490690.1"/>
    <property type="molecule type" value="Genomic_DNA"/>
</dbReference>
<sequence length="357" mass="38869">MNPRRNRLPRSGAWTSPLSLPRSGAWSGPLPRPRTLLPLAAVTVLLAGCGAEVEGTSEAGAAPVTVQRCGEEVEYTTPQRVVAYEGGSADKLFSLGLVDHVHGYVMPPANPPVSESPWAEDYAAVEFLSDDLLNRELVVDAEADLVVAGWNSGFSDQRGITPEILDGIGIQSFMHTESCFNYPGHPERVTPFEGLYTDLERLGQIFGVEERAEELVGEFEERVAAVAEQAPEGDPVPVFLYDSGTDQPFTAGNQVPPNDIIRHAGGENIFGDLEERWTQVGWEAVVEAEPEVIIILDYGDQPAQEKIDFLSSSPAMAEVPAVVEKNFFVLDYNEGISGPRNIDGLENFAEYLRELKG</sequence>
<dbReference type="Proteomes" id="UP000579647">
    <property type="component" value="Unassembled WGS sequence"/>
</dbReference>
<feature type="domain" description="Fe/B12 periplasmic-binding" evidence="2">
    <location>
        <begin position="80"/>
        <end position="357"/>
    </location>
</feature>
<dbReference type="PANTHER" id="PTHR30535">
    <property type="entry name" value="VITAMIN B12-BINDING PROTEIN"/>
    <property type="match status" value="1"/>
</dbReference>
<name>A0A840W1H8_9ACTN</name>
<dbReference type="Pfam" id="PF01497">
    <property type="entry name" value="Peripla_BP_2"/>
    <property type="match status" value="1"/>
</dbReference>
<dbReference type="InterPro" id="IPR002491">
    <property type="entry name" value="ABC_transptr_periplasmic_BD"/>
</dbReference>
<dbReference type="PROSITE" id="PS50983">
    <property type="entry name" value="FE_B12_PBP"/>
    <property type="match status" value="1"/>
</dbReference>
<proteinExistence type="inferred from homology"/>